<name>A0A559MKG2_9HELO</name>
<keyword evidence="7" id="KW-0175">Coiled coil</keyword>
<dbReference type="AlphaFoldDB" id="A0A559MKG2"/>
<keyword evidence="4" id="KW-0863">Zinc-finger</keyword>
<dbReference type="GO" id="GO:0005737">
    <property type="term" value="C:cytoplasm"/>
    <property type="evidence" value="ECO:0007669"/>
    <property type="project" value="UniProtKB-SubCell"/>
</dbReference>
<comment type="subcellular location">
    <subcellularLocation>
        <location evidence="1">Cytoplasm</location>
    </subcellularLocation>
</comment>
<evidence type="ECO:0000256" key="1">
    <source>
        <dbReference type="ARBA" id="ARBA00004496"/>
    </source>
</evidence>
<comment type="caution">
    <text evidence="9">The sequence shown here is derived from an EMBL/GenBank/DDBJ whole genome shotgun (WGS) entry which is preliminary data.</text>
</comment>
<organism evidence="9 10">
    <name type="scientific">Lachnellula willkommii</name>
    <dbReference type="NCBI Taxonomy" id="215461"/>
    <lineage>
        <taxon>Eukaryota</taxon>
        <taxon>Fungi</taxon>
        <taxon>Dikarya</taxon>
        <taxon>Ascomycota</taxon>
        <taxon>Pezizomycotina</taxon>
        <taxon>Leotiomycetes</taxon>
        <taxon>Helotiales</taxon>
        <taxon>Lachnaceae</taxon>
        <taxon>Lachnellula</taxon>
    </lineage>
</organism>
<keyword evidence="5" id="KW-0862">Zinc</keyword>
<proteinExistence type="predicted"/>
<gene>
    <name evidence="9" type="primary">rnf213a</name>
    <name evidence="9" type="ORF">LAWI1_G000631</name>
</gene>
<sequence>MSSTFKEVDLDECPCIIPPCGHILTLESMDGHMSMSDFYNMDAEGSIVGLKNNSEPFSASGMKSCPICRGPLRTLNRYSRIVRRALIDEATKKFIVWANMKFIPLVARMQGVEENLRESEGPKQATGGVLLEGSSSGPLQLRGPRDKQFFQVLRLRSDVKKFLGQVDEGEQPFGRIYDLAQDARRHRGVEVNLDAKVDILQVRNRLLTTVLLIRCDYTILSTFLNDRKGATQADSHGVKVDLSINRKDCEKLIAESLSRNQPAVTVEGHLYWARFFALERSFADPKSELTQLLDEAREHLTEARKVCVEYSDQTAGMQEEVSDVEKMLRGSTFYLPVSNDEKAAVYAAMAQGFSGTGHWYYCENNHPFTIGECGMPMQTSRCPQCGSPVGGQNHQAVGGVTRATDLEEQFAGLGI</sequence>
<dbReference type="InterPro" id="IPR046439">
    <property type="entry name" value="ZF_RZ_dom"/>
</dbReference>
<dbReference type="GO" id="GO:0002376">
    <property type="term" value="P:immune system process"/>
    <property type="evidence" value="ECO:0007669"/>
    <property type="project" value="UniProtKB-KW"/>
</dbReference>
<dbReference type="PROSITE" id="PS51981">
    <property type="entry name" value="ZF_RZ"/>
    <property type="match status" value="1"/>
</dbReference>
<dbReference type="GO" id="GO:0004842">
    <property type="term" value="F:ubiquitin-protein transferase activity"/>
    <property type="evidence" value="ECO:0007669"/>
    <property type="project" value="InterPro"/>
</dbReference>
<evidence type="ECO:0000256" key="6">
    <source>
        <dbReference type="ARBA" id="ARBA00022859"/>
    </source>
</evidence>
<feature type="coiled-coil region" evidence="7">
    <location>
        <begin position="286"/>
        <end position="313"/>
    </location>
</feature>
<dbReference type="PANTHER" id="PTHR22605:SF16">
    <property type="entry name" value="E3 UBIQUITIN-PROTEIN LIGASE RNF213"/>
    <property type="match status" value="1"/>
</dbReference>
<keyword evidence="3" id="KW-0479">Metal-binding</keyword>
<evidence type="ECO:0000256" key="4">
    <source>
        <dbReference type="ARBA" id="ARBA00022771"/>
    </source>
</evidence>
<keyword evidence="2" id="KW-0963">Cytoplasm</keyword>
<evidence type="ECO:0000256" key="5">
    <source>
        <dbReference type="ARBA" id="ARBA00022833"/>
    </source>
</evidence>
<keyword evidence="6" id="KW-0391">Immunity</keyword>
<protein>
    <submittedName>
        <fullName evidence="9">E3 ubiquitin-protein ligase</fullName>
    </submittedName>
</protein>
<evidence type="ECO:0000256" key="7">
    <source>
        <dbReference type="SAM" id="Coils"/>
    </source>
</evidence>
<evidence type="ECO:0000259" key="8">
    <source>
        <dbReference type="PROSITE" id="PS51981"/>
    </source>
</evidence>
<evidence type="ECO:0000256" key="3">
    <source>
        <dbReference type="ARBA" id="ARBA00022723"/>
    </source>
</evidence>
<dbReference type="PANTHER" id="PTHR22605">
    <property type="entry name" value="RZ-TYPE DOMAIN-CONTAINING PROTEIN"/>
    <property type="match status" value="1"/>
</dbReference>
<dbReference type="InterPro" id="IPR031248">
    <property type="entry name" value="RNF213"/>
</dbReference>
<accession>A0A559MKG2</accession>
<dbReference type="Proteomes" id="UP000315522">
    <property type="component" value="Unassembled WGS sequence"/>
</dbReference>
<dbReference type="GO" id="GO:0016887">
    <property type="term" value="F:ATP hydrolysis activity"/>
    <property type="evidence" value="ECO:0007669"/>
    <property type="project" value="InterPro"/>
</dbReference>
<dbReference type="Pfam" id="PF20173">
    <property type="entry name" value="ZnF_RZ-type"/>
    <property type="match status" value="1"/>
</dbReference>
<evidence type="ECO:0000313" key="10">
    <source>
        <dbReference type="Proteomes" id="UP000315522"/>
    </source>
</evidence>
<keyword evidence="10" id="KW-1185">Reference proteome</keyword>
<reference evidence="9 10" key="1">
    <citation type="submission" date="2018-05" db="EMBL/GenBank/DDBJ databases">
        <title>Genome sequencing and assembly of the regulated plant pathogen Lachnellula willkommii and related sister species for the development of diagnostic species identification markers.</title>
        <authorList>
            <person name="Giroux E."/>
            <person name="Bilodeau G."/>
        </authorList>
    </citation>
    <scope>NUCLEOTIDE SEQUENCE [LARGE SCALE GENOMIC DNA]</scope>
    <source>
        <strain evidence="9 10">CBS 172.35</strain>
    </source>
</reference>
<dbReference type="GO" id="GO:0008270">
    <property type="term" value="F:zinc ion binding"/>
    <property type="evidence" value="ECO:0007669"/>
    <property type="project" value="UniProtKB-KW"/>
</dbReference>
<evidence type="ECO:0000256" key="2">
    <source>
        <dbReference type="ARBA" id="ARBA00022490"/>
    </source>
</evidence>
<dbReference type="EMBL" id="QGML01000131">
    <property type="protein sequence ID" value="TVY93439.1"/>
    <property type="molecule type" value="Genomic_DNA"/>
</dbReference>
<evidence type="ECO:0000313" key="9">
    <source>
        <dbReference type="EMBL" id="TVY93439.1"/>
    </source>
</evidence>
<feature type="domain" description="RZ-type" evidence="8">
    <location>
        <begin position="337"/>
        <end position="412"/>
    </location>
</feature>